<name>A0A2P2PFC8_RHIMU</name>
<proteinExistence type="predicted"/>
<evidence type="ECO:0000313" key="1">
    <source>
        <dbReference type="EMBL" id="MBX53435.1"/>
    </source>
</evidence>
<accession>A0A2P2PFC8</accession>
<organism evidence="1">
    <name type="scientific">Rhizophora mucronata</name>
    <name type="common">Asiatic mangrove</name>
    <dbReference type="NCBI Taxonomy" id="61149"/>
    <lineage>
        <taxon>Eukaryota</taxon>
        <taxon>Viridiplantae</taxon>
        <taxon>Streptophyta</taxon>
        <taxon>Embryophyta</taxon>
        <taxon>Tracheophyta</taxon>
        <taxon>Spermatophyta</taxon>
        <taxon>Magnoliopsida</taxon>
        <taxon>eudicotyledons</taxon>
        <taxon>Gunneridae</taxon>
        <taxon>Pentapetalae</taxon>
        <taxon>rosids</taxon>
        <taxon>fabids</taxon>
        <taxon>Malpighiales</taxon>
        <taxon>Rhizophoraceae</taxon>
        <taxon>Rhizophora</taxon>
    </lineage>
</organism>
<sequence>MIYTSSSLLFIAEWNLVVQNPYSLFLSLTNMHTHSHTNTLIHLITREEIRGHWMLI</sequence>
<dbReference type="AlphaFoldDB" id="A0A2P2PFC8"/>
<reference evidence="1" key="1">
    <citation type="submission" date="2018-02" db="EMBL/GenBank/DDBJ databases">
        <title>Rhizophora mucronata_Transcriptome.</title>
        <authorList>
            <person name="Meera S.P."/>
            <person name="Sreeshan A."/>
            <person name="Augustine A."/>
        </authorList>
    </citation>
    <scope>NUCLEOTIDE SEQUENCE</scope>
    <source>
        <tissue evidence="1">Leaf</tissue>
    </source>
</reference>
<protein>
    <submittedName>
        <fullName evidence="1">Uncharacterized protein</fullName>
    </submittedName>
</protein>
<dbReference type="EMBL" id="GGEC01072951">
    <property type="protein sequence ID" value="MBX53435.1"/>
    <property type="molecule type" value="Transcribed_RNA"/>
</dbReference>